<sequence length="835" mass="93479">MPPKAHNENEDDTPSSSFNTELPSANEPVPLPVQTATPLADVVQEIEAQPHRPTPTPGDRLRASVRKVIHIHRTSNWIARRDGIGAEPGIDPRRESAALNYGHIREKCEIEVTDYSATTRRVKRVTNSEFVDLMDSPQAGREAWARVRWINIGGVSWDVMSALSVKYHIHPLALEDVLLNRGLARSKVDYYHKHLSLRVLCHSVGDSSEDGIINEDIDVLPPPRSSSPEVMRDEEEEGVEDLERTVYGEFENAPASRFSTKKRTLGRMRDEEAKASSPHSTLSLKHPRRTLTAVRRAHWDESRVTSTLKQGERVNVKISPMHIFLTRDGTIISVHPTPNLLYTYPITKRLATKDTLLRLTADPSLMVQSLLDLVADSALEVVEEYHSKLLTLEHSILLKPDMSAVKDRPNELSIRDAAAVNPMMGSQGLPKGPVWDGRVAGNKTPAKPLIQISGPDHTRRRRPWNRAFNSEALKGYEEIIEKRANQLIQTLGDQVGPTNLSKWISYFTFDFMSDMAFGGGSEMLREGDKDGIWRALDGSTMIGTVLGHSPWLGQYFKYIPVGSERRKFRDFAISRAQIRVKEGSMTKDVFHHFLNESGTDDHPSSVAEAMSDSALVIIAGSDTTSTVLSSLFWFIMCNPDIYRRLQDEIDTVFPPGENALNPSKHIHMNYLNAIINETLRLLPPVLSGSQRVVARGSGAATIGSNVIPEGTAVFSHFYSVHRDPRSFSPLPDVFWPDRWLSEGERTSPFSPAHKGPVDVVLDRAAFTPFSFGPSNCVGKNLALQEIRMVVSLMLQSFDMQLAKGYDAQRWEREIEDRLISHTGELPVVLTARYKN</sequence>
<evidence type="ECO:0000256" key="2">
    <source>
        <dbReference type="ARBA" id="ARBA00005179"/>
    </source>
</evidence>
<evidence type="ECO:0000256" key="9">
    <source>
        <dbReference type="SAM" id="MobiDB-lite"/>
    </source>
</evidence>
<dbReference type="AlphaFoldDB" id="A0A165Z0R8"/>
<feature type="region of interest" description="Disordered" evidence="9">
    <location>
        <begin position="1"/>
        <end position="32"/>
    </location>
</feature>
<evidence type="ECO:0000313" key="11">
    <source>
        <dbReference type="Proteomes" id="UP000076532"/>
    </source>
</evidence>
<dbReference type="GO" id="GO:0004497">
    <property type="term" value="F:monooxygenase activity"/>
    <property type="evidence" value="ECO:0007669"/>
    <property type="project" value="UniProtKB-KW"/>
</dbReference>
<dbReference type="Gene3D" id="3.30.460.20">
    <property type="entry name" value="CorA soluble domain-like"/>
    <property type="match status" value="1"/>
</dbReference>
<evidence type="ECO:0000256" key="3">
    <source>
        <dbReference type="ARBA" id="ARBA00010617"/>
    </source>
</evidence>
<dbReference type="PANTHER" id="PTHR24305">
    <property type="entry name" value="CYTOCHROME P450"/>
    <property type="match status" value="1"/>
</dbReference>
<comment type="cofactor">
    <cofactor evidence="1 8">
        <name>heme</name>
        <dbReference type="ChEBI" id="CHEBI:30413"/>
    </cofactor>
</comment>
<dbReference type="Proteomes" id="UP000076532">
    <property type="component" value="Unassembled WGS sequence"/>
</dbReference>
<evidence type="ECO:0000256" key="8">
    <source>
        <dbReference type="PIRSR" id="PIRSR602401-1"/>
    </source>
</evidence>
<dbReference type="InterPro" id="IPR050121">
    <property type="entry name" value="Cytochrome_P450_monoxygenase"/>
</dbReference>
<keyword evidence="6 8" id="KW-0408">Iron</keyword>
<dbReference type="InterPro" id="IPR045861">
    <property type="entry name" value="CorA_cytoplasmic_dom"/>
</dbReference>
<dbReference type="InterPro" id="IPR001128">
    <property type="entry name" value="Cyt_P450"/>
</dbReference>
<dbReference type="PRINTS" id="PR00385">
    <property type="entry name" value="P450"/>
</dbReference>
<dbReference type="OrthoDB" id="1470350at2759"/>
<dbReference type="GO" id="GO:0020037">
    <property type="term" value="F:heme binding"/>
    <property type="evidence" value="ECO:0007669"/>
    <property type="project" value="InterPro"/>
</dbReference>
<evidence type="ECO:0000256" key="4">
    <source>
        <dbReference type="ARBA" id="ARBA00022723"/>
    </source>
</evidence>
<feature type="binding site" description="axial binding residue" evidence="8">
    <location>
        <position position="776"/>
    </location>
    <ligand>
        <name>heme</name>
        <dbReference type="ChEBI" id="CHEBI:30413"/>
    </ligand>
    <ligandPart>
        <name>Fe</name>
        <dbReference type="ChEBI" id="CHEBI:18248"/>
    </ligandPart>
</feature>
<feature type="region of interest" description="Disordered" evidence="9">
    <location>
        <begin position="212"/>
        <end position="238"/>
    </location>
</feature>
<evidence type="ECO:0000256" key="7">
    <source>
        <dbReference type="ARBA" id="ARBA00023033"/>
    </source>
</evidence>
<comment type="similarity">
    <text evidence="3">Belongs to the cytochrome P450 family.</text>
</comment>
<dbReference type="SUPFAM" id="SSF143865">
    <property type="entry name" value="CorA soluble domain-like"/>
    <property type="match status" value="1"/>
</dbReference>
<dbReference type="Gene3D" id="1.10.630.10">
    <property type="entry name" value="Cytochrome P450"/>
    <property type="match status" value="1"/>
</dbReference>
<keyword evidence="11" id="KW-1185">Reference proteome</keyword>
<organism evidence="10 11">
    <name type="scientific">Athelia psychrophila</name>
    <dbReference type="NCBI Taxonomy" id="1759441"/>
    <lineage>
        <taxon>Eukaryota</taxon>
        <taxon>Fungi</taxon>
        <taxon>Dikarya</taxon>
        <taxon>Basidiomycota</taxon>
        <taxon>Agaricomycotina</taxon>
        <taxon>Agaricomycetes</taxon>
        <taxon>Agaricomycetidae</taxon>
        <taxon>Atheliales</taxon>
        <taxon>Atheliaceae</taxon>
        <taxon>Athelia</taxon>
    </lineage>
</organism>
<dbReference type="CDD" id="cd11061">
    <property type="entry name" value="CYP67-like"/>
    <property type="match status" value="1"/>
</dbReference>
<dbReference type="InterPro" id="IPR002401">
    <property type="entry name" value="Cyt_P450_E_grp-I"/>
</dbReference>
<keyword evidence="7" id="KW-0503">Monooxygenase</keyword>
<comment type="pathway">
    <text evidence="2">Secondary metabolite biosynthesis.</text>
</comment>
<dbReference type="GO" id="GO:0016705">
    <property type="term" value="F:oxidoreductase activity, acting on paired donors, with incorporation or reduction of molecular oxygen"/>
    <property type="evidence" value="ECO:0007669"/>
    <property type="project" value="InterPro"/>
</dbReference>
<keyword evidence="8" id="KW-0349">Heme</keyword>
<dbReference type="STRING" id="436010.A0A165Z0R8"/>
<dbReference type="InterPro" id="IPR036396">
    <property type="entry name" value="Cyt_P450_sf"/>
</dbReference>
<dbReference type="Pfam" id="PF00067">
    <property type="entry name" value="p450"/>
    <property type="match status" value="1"/>
</dbReference>
<dbReference type="GO" id="GO:0005506">
    <property type="term" value="F:iron ion binding"/>
    <property type="evidence" value="ECO:0007669"/>
    <property type="project" value="InterPro"/>
</dbReference>
<name>A0A165Z0R8_9AGAM</name>
<reference evidence="10 11" key="1">
    <citation type="journal article" date="2016" name="Mol. Biol. Evol.">
        <title>Comparative Genomics of Early-Diverging Mushroom-Forming Fungi Provides Insights into the Origins of Lignocellulose Decay Capabilities.</title>
        <authorList>
            <person name="Nagy L.G."/>
            <person name="Riley R."/>
            <person name="Tritt A."/>
            <person name="Adam C."/>
            <person name="Daum C."/>
            <person name="Floudas D."/>
            <person name="Sun H."/>
            <person name="Yadav J.S."/>
            <person name="Pangilinan J."/>
            <person name="Larsson K.H."/>
            <person name="Matsuura K."/>
            <person name="Barry K."/>
            <person name="Labutti K."/>
            <person name="Kuo R."/>
            <person name="Ohm R.A."/>
            <person name="Bhattacharya S.S."/>
            <person name="Shirouzu T."/>
            <person name="Yoshinaga Y."/>
            <person name="Martin F.M."/>
            <person name="Grigoriev I.V."/>
            <person name="Hibbett D.S."/>
        </authorList>
    </citation>
    <scope>NUCLEOTIDE SEQUENCE [LARGE SCALE GENOMIC DNA]</scope>
    <source>
        <strain evidence="10 11">CBS 109695</strain>
    </source>
</reference>
<keyword evidence="5" id="KW-0560">Oxidoreductase</keyword>
<proteinExistence type="inferred from homology"/>
<dbReference type="EMBL" id="KV417686">
    <property type="protein sequence ID" value="KZP10115.1"/>
    <property type="molecule type" value="Genomic_DNA"/>
</dbReference>
<dbReference type="PANTHER" id="PTHR24305:SF187">
    <property type="entry name" value="P450, PUTATIVE (EUROFUNG)-RELATED"/>
    <property type="match status" value="1"/>
</dbReference>
<evidence type="ECO:0000313" key="10">
    <source>
        <dbReference type="EMBL" id="KZP10115.1"/>
    </source>
</evidence>
<gene>
    <name evidence="10" type="ORF">FIBSPDRAFT_1051512</name>
</gene>
<keyword evidence="4 8" id="KW-0479">Metal-binding</keyword>
<evidence type="ECO:0000256" key="6">
    <source>
        <dbReference type="ARBA" id="ARBA00023004"/>
    </source>
</evidence>
<dbReference type="PRINTS" id="PR00463">
    <property type="entry name" value="EP450I"/>
</dbReference>
<feature type="compositionally biased region" description="Polar residues" evidence="9">
    <location>
        <begin position="14"/>
        <end position="23"/>
    </location>
</feature>
<feature type="region of interest" description="Disordered" evidence="9">
    <location>
        <begin position="263"/>
        <end position="284"/>
    </location>
</feature>
<evidence type="ECO:0000256" key="5">
    <source>
        <dbReference type="ARBA" id="ARBA00023002"/>
    </source>
</evidence>
<dbReference type="SUPFAM" id="SSF48264">
    <property type="entry name" value="Cytochrome P450"/>
    <property type="match status" value="1"/>
</dbReference>
<accession>A0A165Z0R8</accession>
<protein>
    <submittedName>
        <fullName evidence="10">Cytochrome P450</fullName>
    </submittedName>
</protein>
<evidence type="ECO:0000256" key="1">
    <source>
        <dbReference type="ARBA" id="ARBA00001971"/>
    </source>
</evidence>